<reference evidence="6 7" key="1">
    <citation type="submission" date="2016-02" db="EMBL/GenBank/DDBJ databases">
        <authorList>
            <consortium name="Pathogen Informatics"/>
        </authorList>
    </citation>
    <scope>NUCLEOTIDE SEQUENCE [LARGE SCALE GENOMIC DNA]</scope>
    <source>
        <strain evidence="1 6">LSS32</strain>
        <strain evidence="2 7">LSS64</strain>
        <strain evidence="3 8">SS993</strain>
    </source>
</reference>
<evidence type="ECO:0000313" key="7">
    <source>
        <dbReference type="Proteomes" id="UP000074850"/>
    </source>
</evidence>
<dbReference type="EMBL" id="FIHM01000004">
    <property type="protein sequence ID" value="CYV17048.1"/>
    <property type="molecule type" value="Genomic_DNA"/>
</dbReference>
<accession>A0A0Z8EPA2</accession>
<evidence type="ECO:0000313" key="8">
    <source>
        <dbReference type="Proteomes" id="UP000074903"/>
    </source>
</evidence>
<dbReference type="Proteomes" id="UP000273973">
    <property type="component" value="Unassembled WGS sequence"/>
</dbReference>
<organism evidence="1 6">
    <name type="scientific">Streptococcus suis</name>
    <dbReference type="NCBI Taxonomy" id="1307"/>
    <lineage>
        <taxon>Bacteria</taxon>
        <taxon>Bacillati</taxon>
        <taxon>Bacillota</taxon>
        <taxon>Bacilli</taxon>
        <taxon>Lactobacillales</taxon>
        <taxon>Streptococcaceae</taxon>
        <taxon>Streptococcus</taxon>
    </lineage>
</organism>
<evidence type="ECO:0000313" key="2">
    <source>
        <dbReference type="EMBL" id="CYV17048.1"/>
    </source>
</evidence>
<dbReference type="Proteomes" id="UP000074903">
    <property type="component" value="Unassembled WGS sequence"/>
</dbReference>
<dbReference type="EMBL" id="FIGJ01000011">
    <property type="protein sequence ID" value="CYU65692.1"/>
    <property type="molecule type" value="Genomic_DNA"/>
</dbReference>
<gene>
    <name evidence="4" type="ORF">EJA00_08855</name>
    <name evidence="1" type="ORF">ERS132394_01114</name>
    <name evidence="2" type="ORF">ERS132426_00388</name>
    <name evidence="3" type="ORF">ERS132531_02128</name>
    <name evidence="5" type="ORF">FAJ35_10475</name>
</gene>
<evidence type="ECO:0000313" key="4">
    <source>
        <dbReference type="EMBL" id="RRR45502.1"/>
    </source>
</evidence>
<dbReference type="AlphaFoldDB" id="A0A0Z8EPA2"/>
<reference evidence="4 9" key="2">
    <citation type="submission" date="2018-11" db="EMBL/GenBank/DDBJ databases">
        <authorList>
            <person name="Stevens M.J."/>
            <person name="Cernela N."/>
            <person name="Spoerry Serrano N."/>
            <person name="Schmitt S."/>
            <person name="Schrenzel J."/>
            <person name="Stephan R."/>
        </authorList>
    </citation>
    <scope>NUCLEOTIDE SEQUENCE [LARGE SCALE GENOMIC DNA]</scope>
    <source>
        <strain evidence="4 9">SS1014</strain>
    </source>
</reference>
<evidence type="ECO:0000313" key="6">
    <source>
        <dbReference type="Proteomes" id="UP000072618"/>
    </source>
</evidence>
<name>A0A0Z8EPA2_STRSU</name>
<dbReference type="Proteomes" id="UP000309259">
    <property type="component" value="Unassembled WGS sequence"/>
</dbReference>
<reference evidence="4 9" key="3">
    <citation type="submission" date="2018-12" db="EMBL/GenBank/DDBJ databases">
        <title>Whole-genome sequences of fifteen clinical Streptococcus suis strains isolated from pigs between 2006 and 2018.</title>
        <authorList>
            <person name="Stevens M.J.A."/>
            <person name="Cernela N."/>
            <person name="Spoerry Serrano N."/>
            <person name="Schmitt S."/>
            <person name="Schrenzel J."/>
            <person name="Stephan R."/>
        </authorList>
    </citation>
    <scope>NUCLEOTIDE SEQUENCE [LARGE SCALE GENOMIC DNA]</scope>
    <source>
        <strain evidence="4 9">SS1014</strain>
    </source>
</reference>
<evidence type="ECO:0000313" key="10">
    <source>
        <dbReference type="Proteomes" id="UP000309259"/>
    </source>
</evidence>
<evidence type="ECO:0000313" key="3">
    <source>
        <dbReference type="EMBL" id="CYY12743.1"/>
    </source>
</evidence>
<dbReference type="EMBL" id="RSDG01000070">
    <property type="protein sequence ID" value="RRR45502.1"/>
    <property type="molecule type" value="Genomic_DNA"/>
</dbReference>
<evidence type="ECO:0000313" key="1">
    <source>
        <dbReference type="EMBL" id="CYU65692.1"/>
    </source>
</evidence>
<evidence type="ECO:0000313" key="9">
    <source>
        <dbReference type="Proteomes" id="UP000273973"/>
    </source>
</evidence>
<evidence type="ECO:0000313" key="5">
    <source>
        <dbReference type="EMBL" id="TIH99564.1"/>
    </source>
</evidence>
<dbReference type="EMBL" id="SSXL01000047">
    <property type="protein sequence ID" value="TIH99564.1"/>
    <property type="molecule type" value="Genomic_DNA"/>
</dbReference>
<sequence>MEMDFFNTNNNTLKTDSLEINNNILAMRNNTIQINNISMMSNSELKFQVTIREIVAILFFFSLLFIDFIPKIIPMIVLAVLGYNIYQRYQKHLKDKYFIEFNLGSSKNYYLFFEDKNFRDEVSDVIKKSFNLKGQTTYIDIKNQNINSGSGTQEVIEDKTVHETNIAGNDNIVGTNFGQGNTISIKGDAVSNSNITENAKISNSNLETNKSLPWEAVTADLNRLINEKAFSDELRNVFSELLDASKEKNFDNFNSVVKENEKWFDNSFVKDVMSSTLSNIISGILLM</sequence>
<dbReference type="Proteomes" id="UP000072618">
    <property type="component" value="Unassembled WGS sequence"/>
</dbReference>
<dbReference type="EMBL" id="FILX01000074">
    <property type="protein sequence ID" value="CYY12743.1"/>
    <property type="molecule type" value="Genomic_DNA"/>
</dbReference>
<protein>
    <submittedName>
        <fullName evidence="1">Uncharacterized protein</fullName>
    </submittedName>
</protein>
<dbReference type="RefSeq" id="WP_024377043.1">
    <property type="nucleotide sequence ID" value="NZ_CEEO01000042.1"/>
</dbReference>
<proteinExistence type="predicted"/>
<reference evidence="5 10" key="4">
    <citation type="submission" date="2019-04" db="EMBL/GenBank/DDBJ databases">
        <title>Genome analysis of Streptococcus suis strain WUSS327.</title>
        <authorList>
            <person name="Chen H."/>
            <person name="Gao X."/>
            <person name="Wu Z."/>
        </authorList>
    </citation>
    <scope>NUCLEOTIDE SEQUENCE [LARGE SCALE GENOMIC DNA]</scope>
    <source>
        <strain evidence="5 10">WUSS327</strain>
    </source>
</reference>
<dbReference type="Proteomes" id="UP000074850">
    <property type="component" value="Unassembled WGS sequence"/>
</dbReference>